<dbReference type="SUPFAM" id="SSF117281">
    <property type="entry name" value="Kelch motif"/>
    <property type="match status" value="1"/>
</dbReference>
<dbReference type="InterPro" id="IPR035899">
    <property type="entry name" value="DBL_dom_sf"/>
</dbReference>
<dbReference type="PROSITE" id="PS50010">
    <property type="entry name" value="DH_2"/>
    <property type="match status" value="1"/>
</dbReference>
<dbReference type="STRING" id="5722.A2F0J5"/>
<reference evidence="3" key="2">
    <citation type="journal article" date="2007" name="Science">
        <title>Draft genome sequence of the sexually transmitted pathogen Trichomonas vaginalis.</title>
        <authorList>
            <person name="Carlton J.M."/>
            <person name="Hirt R.P."/>
            <person name="Silva J.C."/>
            <person name="Delcher A.L."/>
            <person name="Schatz M."/>
            <person name="Zhao Q."/>
            <person name="Wortman J.R."/>
            <person name="Bidwell S.L."/>
            <person name="Alsmark U.C.M."/>
            <person name="Besteiro S."/>
            <person name="Sicheritz-Ponten T."/>
            <person name="Noel C.J."/>
            <person name="Dacks J.B."/>
            <person name="Foster P.G."/>
            <person name="Simillion C."/>
            <person name="Van de Peer Y."/>
            <person name="Miranda-Saavedra D."/>
            <person name="Barton G.J."/>
            <person name="Westrop G.D."/>
            <person name="Mueller S."/>
            <person name="Dessi D."/>
            <person name="Fiori P.L."/>
            <person name="Ren Q."/>
            <person name="Paulsen I."/>
            <person name="Zhang H."/>
            <person name="Bastida-Corcuera F.D."/>
            <person name="Simoes-Barbosa A."/>
            <person name="Brown M.T."/>
            <person name="Hayes R.D."/>
            <person name="Mukherjee M."/>
            <person name="Okumura C.Y."/>
            <person name="Schneider R."/>
            <person name="Smith A.J."/>
            <person name="Vanacova S."/>
            <person name="Villalvazo M."/>
            <person name="Haas B.J."/>
            <person name="Pertea M."/>
            <person name="Feldblyum T.V."/>
            <person name="Utterback T.R."/>
            <person name="Shu C.L."/>
            <person name="Osoegawa K."/>
            <person name="de Jong P.J."/>
            <person name="Hrdy I."/>
            <person name="Horvathova L."/>
            <person name="Zubacova Z."/>
            <person name="Dolezal P."/>
            <person name="Malik S.B."/>
            <person name="Logsdon J.M. Jr."/>
            <person name="Henze K."/>
            <person name="Gupta A."/>
            <person name="Wang C.C."/>
            <person name="Dunne R.L."/>
            <person name="Upcroft J.A."/>
            <person name="Upcroft P."/>
            <person name="White O."/>
            <person name="Salzberg S.L."/>
            <person name="Tang P."/>
            <person name="Chiu C.-H."/>
            <person name="Lee Y.-S."/>
            <person name="Embley T.M."/>
            <person name="Coombs G.H."/>
            <person name="Mottram J.C."/>
            <person name="Tachezy J."/>
            <person name="Fraser-Liggett C.M."/>
            <person name="Johnson P.J."/>
        </authorList>
    </citation>
    <scope>NUCLEOTIDE SEQUENCE [LARGE SCALE GENOMIC DNA]</scope>
    <source>
        <strain evidence="3">G3</strain>
    </source>
</reference>
<name>A2F0J5_TRIV3</name>
<evidence type="ECO:0000259" key="2">
    <source>
        <dbReference type="PROSITE" id="PS50010"/>
    </source>
</evidence>
<evidence type="ECO:0000313" key="4">
    <source>
        <dbReference type="Proteomes" id="UP000001542"/>
    </source>
</evidence>
<dbReference type="Proteomes" id="UP000001542">
    <property type="component" value="Unassembled WGS sequence"/>
</dbReference>
<evidence type="ECO:0000256" key="1">
    <source>
        <dbReference type="SAM" id="MobiDB-lite"/>
    </source>
</evidence>
<dbReference type="CDD" id="cd00160">
    <property type="entry name" value="RhoGEF"/>
    <property type="match status" value="1"/>
</dbReference>
<feature type="compositionally biased region" description="Low complexity" evidence="1">
    <location>
        <begin position="960"/>
        <end position="971"/>
    </location>
</feature>
<dbReference type="InterPro" id="IPR000219">
    <property type="entry name" value="DH_dom"/>
</dbReference>
<dbReference type="OMA" id="SENIGMI"/>
<organism evidence="3 4">
    <name type="scientific">Trichomonas vaginalis (strain ATCC PRA-98 / G3)</name>
    <dbReference type="NCBI Taxonomy" id="412133"/>
    <lineage>
        <taxon>Eukaryota</taxon>
        <taxon>Metamonada</taxon>
        <taxon>Parabasalia</taxon>
        <taxon>Trichomonadida</taxon>
        <taxon>Trichomonadidae</taxon>
        <taxon>Trichomonas</taxon>
    </lineage>
</organism>
<dbReference type="Pfam" id="PF00621">
    <property type="entry name" value="RhoGEF"/>
    <property type="match status" value="1"/>
</dbReference>
<reference evidence="3" key="1">
    <citation type="submission" date="2006-10" db="EMBL/GenBank/DDBJ databases">
        <authorList>
            <person name="Amadeo P."/>
            <person name="Zhao Q."/>
            <person name="Wortman J."/>
            <person name="Fraser-Liggett C."/>
            <person name="Carlton J."/>
        </authorList>
    </citation>
    <scope>NUCLEOTIDE SEQUENCE</scope>
    <source>
        <strain evidence="3">G3</strain>
    </source>
</reference>
<dbReference type="eggNOG" id="KOG0379">
    <property type="taxonomic scope" value="Eukaryota"/>
</dbReference>
<dbReference type="Pfam" id="PF24681">
    <property type="entry name" value="Kelch_KLHDC2_KLHL20_DRC7"/>
    <property type="match status" value="1"/>
</dbReference>
<dbReference type="InterPro" id="IPR006652">
    <property type="entry name" value="Kelch_1"/>
</dbReference>
<dbReference type="eggNOG" id="KOG3522">
    <property type="taxonomic scope" value="Eukaryota"/>
</dbReference>
<dbReference type="InterPro" id="IPR051092">
    <property type="entry name" value="FYVE_RhoGEF_PH"/>
</dbReference>
<dbReference type="Gene3D" id="1.20.900.10">
    <property type="entry name" value="Dbl homology (DH) domain"/>
    <property type="match status" value="1"/>
</dbReference>
<dbReference type="PANTHER" id="PTHR12673">
    <property type="entry name" value="FACIOGENITAL DYSPLASIA PROTEIN"/>
    <property type="match status" value="1"/>
</dbReference>
<gene>
    <name evidence="3" type="ORF">TVAG_025730</name>
</gene>
<protein>
    <submittedName>
        <fullName evidence="3">Kelch motif family protein</fullName>
    </submittedName>
</protein>
<dbReference type="SMART" id="SM00612">
    <property type="entry name" value="Kelch"/>
    <property type="match status" value="2"/>
</dbReference>
<feature type="compositionally biased region" description="Acidic residues" evidence="1">
    <location>
        <begin position="914"/>
        <end position="926"/>
    </location>
</feature>
<dbReference type="KEGG" id="tva:4759401"/>
<feature type="domain" description="DH" evidence="2">
    <location>
        <begin position="183"/>
        <end position="361"/>
    </location>
</feature>
<dbReference type="OrthoDB" id="45365at2759"/>
<accession>A2F0J5</accession>
<feature type="compositionally biased region" description="Basic and acidic residues" evidence="1">
    <location>
        <begin position="939"/>
        <end position="950"/>
    </location>
</feature>
<dbReference type="EMBL" id="DS113563">
    <property type="protein sequence ID" value="EAY01575.1"/>
    <property type="molecule type" value="Genomic_DNA"/>
</dbReference>
<keyword evidence="4" id="KW-1185">Reference proteome</keyword>
<dbReference type="AlphaFoldDB" id="A2F0J5"/>
<evidence type="ECO:0000313" key="3">
    <source>
        <dbReference type="EMBL" id="EAY01575.1"/>
    </source>
</evidence>
<dbReference type="GO" id="GO:0005085">
    <property type="term" value="F:guanyl-nucleotide exchange factor activity"/>
    <property type="evidence" value="ECO:0000318"/>
    <property type="project" value="GO_Central"/>
</dbReference>
<dbReference type="VEuPathDB" id="TrichDB:TVAG_025730"/>
<feature type="region of interest" description="Disordered" evidence="1">
    <location>
        <begin position="865"/>
        <end position="971"/>
    </location>
</feature>
<dbReference type="SMR" id="A2F0J5"/>
<dbReference type="PANTHER" id="PTHR12673:SF159">
    <property type="entry name" value="LD03170P"/>
    <property type="match status" value="1"/>
</dbReference>
<dbReference type="RefSeq" id="XP_001314216.1">
    <property type="nucleotide sequence ID" value="XM_001314202.1"/>
</dbReference>
<dbReference type="Gene3D" id="2.120.10.80">
    <property type="entry name" value="Kelch-type beta propeller"/>
    <property type="match status" value="2"/>
</dbReference>
<dbReference type="InterPro" id="IPR015915">
    <property type="entry name" value="Kelch-typ_b-propeller"/>
</dbReference>
<dbReference type="SUPFAM" id="SSF48065">
    <property type="entry name" value="DBL homology domain (DH-domain)"/>
    <property type="match status" value="1"/>
</dbReference>
<dbReference type="GO" id="GO:0005737">
    <property type="term" value="C:cytoplasm"/>
    <property type="evidence" value="ECO:0000318"/>
    <property type="project" value="GO_Central"/>
</dbReference>
<proteinExistence type="predicted"/>
<dbReference type="InParanoid" id="A2F0J5"/>
<sequence length="971" mass="109665">MHRAFACFTKPGAAVNIFPATKLKGKTVAELKGDICKGFDFLGVRYGSIQEAITDDIVLLDKYPLISRPSRPSKYCMPDYTIIPLAPENQQTKWILCDVKVEGEYEIPKFLVKLPEDQNATVKDFLKIAQESIGLENEPIKISIQDEDIPETTLVQELYKKAWENQVIYHMKITEKAGDLMQKRSNIVQEIKESEAKYISQLKCIIEFWTPEVKKRKIFNETEMKTISSEFGSILNCHQIFLDELTQLMHSYSTQVAGLFVSHSSMFEVAITYIANYPQINDTIVEKCKSNSVRKELLELSNQQNGQDFLSFLITPVQRIPRYQLFIRDLTKYTPSSHPDSFLLKEAANSIEAILRKIEVETKSVSQMWRLKQIEKNLVNKFKIVVPNRKLIHQAQVAIKGHSENIGMIYVFNDIVLVTKDQSKGITVLFDSPVTSFHYQFAIDNDLCLIISAVEKSYNKSIMNPRKDYLIGFADKLSLRDFFQALVTASQELTKTYEFSFEWALMNTKLSQVSAGSAAANGSEFLFFGGQPEENMAPGNTLTALNQFTMERMDIQTCAEGRVGHTMTLIGSRLFIIGGKNKNTFFDMILCYDLRSNIWSEPLPNSTVTFEPRYGHTTTLCDGRLYIIGGRNQKGDVIDTVTVFDPIDNMFEILQTKNTPPPARYHHVAVLSGHSIIIHGGKAHKKLLSDTWELDTETMTWQEKIPRGDKIIPRKCGGGFVCGDTMIFFGGTTESGAAVESIAIKTDTYVATKVVDVGNVPYALRKFSYFTDRSGKMYAYGGMEKLSKTPYSAFYLLKPNQNWLQRMLSVQETPYFGEAKARPGFGTGPRRRTKSIRLNALVRSLFAMDGGIDQAITDYQSDADMSVDSEDLHPPPSPRDKRKQSAKSVSVFKAGWSQKQETVIPEANRVPLPDDTDTPEITPEQEAELKPKKRKKVKKSADDDGNEELKPKRRKKKVATEAPAPETTDTA</sequence>
<dbReference type="SMART" id="SM00325">
    <property type="entry name" value="RhoGEF"/>
    <property type="match status" value="1"/>
</dbReference>
<dbReference type="VEuPathDB" id="TrichDB:TVAGG3_0328830"/>